<evidence type="ECO:0000313" key="3">
    <source>
        <dbReference type="Proteomes" id="UP000503011"/>
    </source>
</evidence>
<dbReference type="EMBL" id="AP022871">
    <property type="protein sequence ID" value="BCB89317.1"/>
    <property type="molecule type" value="Genomic_DNA"/>
</dbReference>
<protein>
    <recommendedName>
        <fullName evidence="4">Secreted protein</fullName>
    </recommendedName>
</protein>
<dbReference type="KEGG" id="psuu:Psuf_066300"/>
<reference evidence="2 3" key="1">
    <citation type="submission" date="2020-03" db="EMBL/GenBank/DDBJ databases">
        <title>Whole genome shotgun sequence of Phytohabitans suffuscus NBRC 105367.</title>
        <authorList>
            <person name="Komaki H."/>
            <person name="Tamura T."/>
        </authorList>
    </citation>
    <scope>NUCLEOTIDE SEQUENCE [LARGE SCALE GENOMIC DNA]</scope>
    <source>
        <strain evidence="2 3">NBRC 105367</strain>
    </source>
</reference>
<evidence type="ECO:0000313" key="2">
    <source>
        <dbReference type="EMBL" id="BCB89317.1"/>
    </source>
</evidence>
<keyword evidence="3" id="KW-1185">Reference proteome</keyword>
<dbReference type="AlphaFoldDB" id="A0A6F8YT56"/>
<dbReference type="Proteomes" id="UP000503011">
    <property type="component" value="Chromosome"/>
</dbReference>
<evidence type="ECO:0000256" key="1">
    <source>
        <dbReference type="SAM" id="SignalP"/>
    </source>
</evidence>
<feature type="chain" id="PRO_5026277143" description="Secreted protein" evidence="1">
    <location>
        <begin position="41"/>
        <end position="109"/>
    </location>
</feature>
<evidence type="ECO:0008006" key="4">
    <source>
        <dbReference type="Google" id="ProtNLM"/>
    </source>
</evidence>
<keyword evidence="1" id="KW-0732">Signal</keyword>
<organism evidence="2 3">
    <name type="scientific">Phytohabitans suffuscus</name>
    <dbReference type="NCBI Taxonomy" id="624315"/>
    <lineage>
        <taxon>Bacteria</taxon>
        <taxon>Bacillati</taxon>
        <taxon>Actinomycetota</taxon>
        <taxon>Actinomycetes</taxon>
        <taxon>Micromonosporales</taxon>
        <taxon>Micromonosporaceae</taxon>
    </lineage>
</organism>
<reference evidence="2 3" key="2">
    <citation type="submission" date="2020-03" db="EMBL/GenBank/DDBJ databases">
        <authorList>
            <person name="Ichikawa N."/>
            <person name="Kimura A."/>
            <person name="Kitahashi Y."/>
            <person name="Uohara A."/>
        </authorList>
    </citation>
    <scope>NUCLEOTIDE SEQUENCE [LARGE SCALE GENOMIC DNA]</scope>
    <source>
        <strain evidence="2 3">NBRC 105367</strain>
    </source>
</reference>
<name>A0A6F8YT56_9ACTN</name>
<proteinExistence type="predicted"/>
<accession>A0A6F8YT56</accession>
<gene>
    <name evidence="2" type="ORF">Psuf_066300</name>
</gene>
<sequence length="109" mass="12128">MKVNLRSSRAALALRRGALAIALAVAAATGSLAVAQPASASTWHVVSQSTSCYTYSFGTLCTVKTHSFRAHDSYCNSYNPDPTNWYRAFLTSLSMYQYCYRYSETTYWP</sequence>
<feature type="signal peptide" evidence="1">
    <location>
        <begin position="1"/>
        <end position="40"/>
    </location>
</feature>
<dbReference type="RefSeq" id="WP_173161167.1">
    <property type="nucleotide sequence ID" value="NZ_AP022871.1"/>
</dbReference>